<feature type="compositionally biased region" description="Polar residues" evidence="1">
    <location>
        <begin position="1"/>
        <end position="10"/>
    </location>
</feature>
<reference evidence="2" key="1">
    <citation type="submission" date="2021-05" db="EMBL/GenBank/DDBJ databases">
        <title>A free-living protist that lacks canonical eukaryotic 1 DNA replication and segregation systems.</title>
        <authorList>
            <person name="Salas-Leiva D.E."/>
            <person name="Tromer E.C."/>
            <person name="Curtis B.A."/>
            <person name="Jerlstrom-Hultqvist J."/>
            <person name="Kolisko M."/>
            <person name="Yi Z."/>
            <person name="Salas-Leiva J.S."/>
            <person name="Gallot-Lavallee L."/>
            <person name="Kops G.J.P.L."/>
            <person name="Archibald J.M."/>
            <person name="Simpson A.G.B."/>
            <person name="Roger A.J."/>
        </authorList>
    </citation>
    <scope>NUCLEOTIDE SEQUENCE</scope>
    <source>
        <strain evidence="2">BICM</strain>
    </source>
</reference>
<dbReference type="Proteomes" id="UP000717585">
    <property type="component" value="Unassembled WGS sequence"/>
</dbReference>
<feature type="compositionally biased region" description="Basic and acidic residues" evidence="1">
    <location>
        <begin position="75"/>
        <end position="86"/>
    </location>
</feature>
<comment type="caution">
    <text evidence="2">The sequence shown here is derived from an EMBL/GenBank/DDBJ whole genome shotgun (WGS) entry which is preliminary data.</text>
</comment>
<feature type="region of interest" description="Disordered" evidence="1">
    <location>
        <begin position="1"/>
        <end position="43"/>
    </location>
</feature>
<evidence type="ECO:0000313" key="3">
    <source>
        <dbReference type="Proteomes" id="UP000717585"/>
    </source>
</evidence>
<feature type="region of interest" description="Disordered" evidence="1">
    <location>
        <begin position="55"/>
        <end position="113"/>
    </location>
</feature>
<accession>A0A8J6B259</accession>
<evidence type="ECO:0000313" key="2">
    <source>
        <dbReference type="EMBL" id="KAG9397655.1"/>
    </source>
</evidence>
<dbReference type="EMBL" id="JAHDYR010000001">
    <property type="protein sequence ID" value="KAG9397655.1"/>
    <property type="molecule type" value="Genomic_DNA"/>
</dbReference>
<name>A0A8J6B259_9EUKA</name>
<keyword evidence="3" id="KW-1185">Reference proteome</keyword>
<dbReference type="AlphaFoldDB" id="A0A8J6B259"/>
<proteinExistence type="predicted"/>
<sequence>MVVDLESSTPNEEETLRPNDISIAEESSSEDEDGTARSPTKKVESFLQRYTQAMLDEESVNPQELEGYDSMPEADEVHRSRDERFLAKNLMPPTKVRRRSRDGLGKRKSVGQQPMKIRWAVSPESGGKEYTFKVQKRHRYTEKRILYETSDTVRRLEALDVLGGV</sequence>
<organism evidence="2 3">
    <name type="scientific">Carpediemonas membranifera</name>
    <dbReference type="NCBI Taxonomy" id="201153"/>
    <lineage>
        <taxon>Eukaryota</taxon>
        <taxon>Metamonada</taxon>
        <taxon>Carpediemonas-like organisms</taxon>
        <taxon>Carpediemonas</taxon>
    </lineage>
</organism>
<protein>
    <submittedName>
        <fullName evidence="2">Uncharacterized protein</fullName>
    </submittedName>
</protein>
<gene>
    <name evidence="2" type="ORF">J8273_0785</name>
</gene>
<evidence type="ECO:0000256" key="1">
    <source>
        <dbReference type="SAM" id="MobiDB-lite"/>
    </source>
</evidence>